<gene>
    <name evidence="2" type="ORF">SAMN05660826_02292</name>
</gene>
<dbReference type="PANTHER" id="PTHR11373:SF4">
    <property type="entry name" value="DEOXYNUCLEOSIDE TRIPHOSPHATE TRIPHOSPHOHYDROLASE SAMHD1"/>
    <property type="match status" value="1"/>
</dbReference>
<dbReference type="Gene3D" id="1.10.3210.10">
    <property type="entry name" value="Hypothetical protein af1432"/>
    <property type="match status" value="1"/>
</dbReference>
<organism evidence="2 3">
    <name type="scientific">Caldanaerovirga acetigignens</name>
    <dbReference type="NCBI Taxonomy" id="447595"/>
    <lineage>
        <taxon>Bacteria</taxon>
        <taxon>Bacillati</taxon>
        <taxon>Bacillota</taxon>
        <taxon>Clostridia</taxon>
        <taxon>Thermosediminibacterales</taxon>
        <taxon>Thermosediminibacteraceae</taxon>
        <taxon>Caldanaerovirga</taxon>
    </lineage>
</organism>
<dbReference type="Proteomes" id="UP000184375">
    <property type="component" value="Unassembled WGS sequence"/>
</dbReference>
<dbReference type="EMBL" id="FRCR01000022">
    <property type="protein sequence ID" value="SHM90209.1"/>
    <property type="molecule type" value="Genomic_DNA"/>
</dbReference>
<accession>A0A1M7MIC2</accession>
<evidence type="ECO:0000313" key="3">
    <source>
        <dbReference type="Proteomes" id="UP000184375"/>
    </source>
</evidence>
<keyword evidence="3" id="KW-1185">Reference proteome</keyword>
<name>A0A1M7MIC2_9FIRM</name>
<dbReference type="InterPro" id="IPR003607">
    <property type="entry name" value="HD/PDEase_dom"/>
</dbReference>
<sequence length="152" mass="17909">MRENKNRSVSQELIDEMEKYRNVILCSALLHDIGNGPFSHVVERFSSIKHEKWSNRIIMYETTEVHRVLAAYDEGLPRQVRDVITKVFRPQHITKIISSQLDVDRIDYLLRDSLMTGVSYGRFDLEWLLHSLRIGMVENQTEIGFDLRMMNI</sequence>
<dbReference type="InterPro" id="IPR050135">
    <property type="entry name" value="dGTPase-like"/>
</dbReference>
<proteinExistence type="predicted"/>
<protein>
    <submittedName>
        <fullName evidence="2">HD domain-containing protein</fullName>
    </submittedName>
</protein>
<reference evidence="3" key="1">
    <citation type="submission" date="2016-11" db="EMBL/GenBank/DDBJ databases">
        <authorList>
            <person name="Varghese N."/>
            <person name="Submissions S."/>
        </authorList>
    </citation>
    <scope>NUCLEOTIDE SEQUENCE [LARGE SCALE GENOMIC DNA]</scope>
    <source>
        <strain evidence="3">DSM 18802</strain>
    </source>
</reference>
<dbReference type="Pfam" id="PF01966">
    <property type="entry name" value="HD"/>
    <property type="match status" value="1"/>
</dbReference>
<dbReference type="GO" id="GO:0008832">
    <property type="term" value="F:dGTPase activity"/>
    <property type="evidence" value="ECO:0007669"/>
    <property type="project" value="TreeGrafter"/>
</dbReference>
<dbReference type="STRING" id="447595.SAMN05660826_02292"/>
<dbReference type="CDD" id="cd00077">
    <property type="entry name" value="HDc"/>
    <property type="match status" value="1"/>
</dbReference>
<feature type="domain" description="HD" evidence="1">
    <location>
        <begin position="12"/>
        <end position="111"/>
    </location>
</feature>
<evidence type="ECO:0000313" key="2">
    <source>
        <dbReference type="EMBL" id="SHM90209.1"/>
    </source>
</evidence>
<dbReference type="AlphaFoldDB" id="A0A1M7MIC2"/>
<evidence type="ECO:0000259" key="1">
    <source>
        <dbReference type="Pfam" id="PF01966"/>
    </source>
</evidence>
<dbReference type="PANTHER" id="PTHR11373">
    <property type="entry name" value="DEOXYNUCLEOSIDE TRIPHOSPHATE TRIPHOSPHOHYDROLASE"/>
    <property type="match status" value="1"/>
</dbReference>
<dbReference type="InterPro" id="IPR006674">
    <property type="entry name" value="HD_domain"/>
</dbReference>
<dbReference type="SUPFAM" id="SSF109604">
    <property type="entry name" value="HD-domain/PDEase-like"/>
    <property type="match status" value="1"/>
</dbReference>
<dbReference type="GO" id="GO:0006203">
    <property type="term" value="P:dGTP catabolic process"/>
    <property type="evidence" value="ECO:0007669"/>
    <property type="project" value="TreeGrafter"/>
</dbReference>